<dbReference type="InterPro" id="IPR050259">
    <property type="entry name" value="SDR"/>
</dbReference>
<dbReference type="FunFam" id="3.40.50.720:FF:000084">
    <property type="entry name" value="Short-chain dehydrogenase reductase"/>
    <property type="match status" value="1"/>
</dbReference>
<evidence type="ECO:0000313" key="3">
    <source>
        <dbReference type="Proteomes" id="UP000281128"/>
    </source>
</evidence>
<evidence type="ECO:0000313" key="2">
    <source>
        <dbReference type="EMBL" id="RKF16987.1"/>
    </source>
</evidence>
<dbReference type="OrthoDB" id="7745792at2"/>
<accession>A0A3A8AYE7</accession>
<dbReference type="PRINTS" id="PR00080">
    <property type="entry name" value="SDRFAMILY"/>
</dbReference>
<dbReference type="EMBL" id="RAPE01000001">
    <property type="protein sequence ID" value="RKF16987.1"/>
    <property type="molecule type" value="Genomic_DNA"/>
</dbReference>
<name>A0A3A8AYE7_9RHOB</name>
<comment type="similarity">
    <text evidence="1">Belongs to the short-chain dehydrogenases/reductases (SDR) family.</text>
</comment>
<dbReference type="PANTHER" id="PTHR42879:SF2">
    <property type="entry name" value="3-OXOACYL-[ACYL-CARRIER-PROTEIN] REDUCTASE FABG"/>
    <property type="match status" value="1"/>
</dbReference>
<organism evidence="2 3">
    <name type="scientific">Roseovarius spongiae</name>
    <dbReference type="NCBI Taxonomy" id="2320272"/>
    <lineage>
        <taxon>Bacteria</taxon>
        <taxon>Pseudomonadati</taxon>
        <taxon>Pseudomonadota</taxon>
        <taxon>Alphaproteobacteria</taxon>
        <taxon>Rhodobacterales</taxon>
        <taxon>Roseobacteraceae</taxon>
        <taxon>Roseovarius</taxon>
    </lineage>
</organism>
<dbReference type="SUPFAM" id="SSF51735">
    <property type="entry name" value="NAD(P)-binding Rossmann-fold domains"/>
    <property type="match status" value="1"/>
</dbReference>
<comment type="caution">
    <text evidence="2">The sequence shown here is derived from an EMBL/GenBank/DDBJ whole genome shotgun (WGS) entry which is preliminary data.</text>
</comment>
<protein>
    <submittedName>
        <fullName evidence="2">SDR family oxidoreductase</fullName>
    </submittedName>
</protein>
<dbReference type="Gene3D" id="3.40.50.720">
    <property type="entry name" value="NAD(P)-binding Rossmann-like Domain"/>
    <property type="match status" value="1"/>
</dbReference>
<dbReference type="RefSeq" id="WP_121164543.1">
    <property type="nucleotide sequence ID" value="NZ_RAPE01000001.1"/>
</dbReference>
<dbReference type="Proteomes" id="UP000281128">
    <property type="component" value="Unassembled WGS sequence"/>
</dbReference>
<dbReference type="PANTHER" id="PTHR42879">
    <property type="entry name" value="3-OXOACYL-(ACYL-CARRIER-PROTEIN) REDUCTASE"/>
    <property type="match status" value="1"/>
</dbReference>
<dbReference type="InterPro" id="IPR002347">
    <property type="entry name" value="SDR_fam"/>
</dbReference>
<dbReference type="CDD" id="cd05233">
    <property type="entry name" value="SDR_c"/>
    <property type="match status" value="1"/>
</dbReference>
<dbReference type="AlphaFoldDB" id="A0A3A8AYE7"/>
<reference evidence="2 3" key="1">
    <citation type="submission" date="2018-09" db="EMBL/GenBank/DDBJ databases">
        <title>Roseovarius spongiae sp. nov., isolated from a marine sponge.</title>
        <authorList>
            <person name="Zhuang L."/>
            <person name="Luo L."/>
        </authorList>
    </citation>
    <scope>NUCLEOTIDE SEQUENCE [LARGE SCALE GENOMIC DNA]</scope>
    <source>
        <strain evidence="2 3">HN-E21</strain>
    </source>
</reference>
<sequence length="245" mass="25343">MGSGVAIVTGGGRGIGRAIVARLAAEGYKVVTCGRGARPDDLDTAVDWVQADVARPGDAERINEAAGDAALLVNNAGVQVEKTVTESSDTDWDAVVGVNCRGVFNMCRAVLPGMERRGGSIVNIGSISGRAADPSMALYNASKACVHGLTRSIAVDHGPRVRCNAVCPGWIMTEMAEDAFALARDPEAARRDALTRHPVGRMGTPEDIANMVAWLASDAAAYVSGACFTVDGGMTAASPLRPGVF</sequence>
<dbReference type="InterPro" id="IPR036291">
    <property type="entry name" value="NAD(P)-bd_dom_sf"/>
</dbReference>
<evidence type="ECO:0000256" key="1">
    <source>
        <dbReference type="ARBA" id="ARBA00006484"/>
    </source>
</evidence>
<keyword evidence="3" id="KW-1185">Reference proteome</keyword>
<dbReference type="Pfam" id="PF13561">
    <property type="entry name" value="adh_short_C2"/>
    <property type="match status" value="1"/>
</dbReference>
<gene>
    <name evidence="2" type="ORF">D6850_05535</name>
</gene>
<proteinExistence type="inferred from homology"/>
<dbReference type="PRINTS" id="PR00081">
    <property type="entry name" value="GDHRDH"/>
</dbReference>